<sequence length="169" mass="19383">MQSVSTRNAIAHAVHRYETQRIRNPQGRRRKLSVAYILERRFHVCKTGCQWSQLEVPESSYKTAYHYFNLWSKARLFENVFYAAVTARQPVGGFAVVDTSFVKNVFGRDVTGRNPTDRGRRATKISLLTDRRGTPLCSVFHKANKSDALTLKHLLDTHTRKTNQLTTSV</sequence>
<feature type="domain" description="Insertion element IS402-like" evidence="1">
    <location>
        <begin position="23"/>
        <end position="81"/>
    </location>
</feature>
<evidence type="ECO:0000259" key="1">
    <source>
        <dbReference type="Pfam" id="PF13340"/>
    </source>
</evidence>
<dbReference type="AlphaFoldDB" id="A0A6C0C083"/>
<dbReference type="Pfam" id="PF13340">
    <property type="entry name" value="DUF4096"/>
    <property type="match status" value="1"/>
</dbReference>
<dbReference type="PANTHER" id="PTHR30007:SF0">
    <property type="entry name" value="TRANSPOSASE"/>
    <property type="match status" value="1"/>
</dbReference>
<dbReference type="InterPro" id="IPR025161">
    <property type="entry name" value="IS402-like_dom"/>
</dbReference>
<accession>A0A6C0C083</accession>
<dbReference type="PANTHER" id="PTHR30007">
    <property type="entry name" value="PHP DOMAIN PROTEIN"/>
    <property type="match status" value="1"/>
</dbReference>
<dbReference type="EMBL" id="MN739300">
    <property type="protein sequence ID" value="QHS97511.1"/>
    <property type="molecule type" value="Genomic_DNA"/>
</dbReference>
<organism evidence="2">
    <name type="scientific">viral metagenome</name>
    <dbReference type="NCBI Taxonomy" id="1070528"/>
    <lineage>
        <taxon>unclassified sequences</taxon>
        <taxon>metagenomes</taxon>
        <taxon>organismal metagenomes</taxon>
    </lineage>
</organism>
<name>A0A6C0C083_9ZZZZ</name>
<evidence type="ECO:0000313" key="2">
    <source>
        <dbReference type="EMBL" id="QHS97511.1"/>
    </source>
</evidence>
<reference evidence="2" key="1">
    <citation type="journal article" date="2020" name="Nature">
        <title>Giant virus diversity and host interactions through global metagenomics.</title>
        <authorList>
            <person name="Schulz F."/>
            <person name="Roux S."/>
            <person name="Paez-Espino D."/>
            <person name="Jungbluth S."/>
            <person name="Walsh D.A."/>
            <person name="Denef V.J."/>
            <person name="McMahon K.D."/>
            <person name="Konstantinidis K.T."/>
            <person name="Eloe-Fadrosh E.A."/>
            <person name="Kyrpides N.C."/>
            <person name="Woyke T."/>
        </authorList>
    </citation>
    <scope>NUCLEOTIDE SEQUENCE</scope>
    <source>
        <strain evidence="2">GVMAG-M-3300020182-33</strain>
    </source>
</reference>
<proteinExistence type="predicted"/>
<protein>
    <recommendedName>
        <fullName evidence="1">Insertion element IS402-like domain-containing protein</fullName>
    </recommendedName>
</protein>